<keyword evidence="6" id="KW-1185">Reference proteome</keyword>
<dbReference type="EMBL" id="JAIWYP010000008">
    <property type="protein sequence ID" value="KAH3789381.1"/>
    <property type="molecule type" value="Genomic_DNA"/>
</dbReference>
<dbReference type="Proteomes" id="UP000828390">
    <property type="component" value="Unassembled WGS sequence"/>
</dbReference>
<dbReference type="AlphaFoldDB" id="A0A9D4IV55"/>
<dbReference type="Pfam" id="PF00305">
    <property type="entry name" value="Lipoxygenase"/>
    <property type="match status" value="1"/>
</dbReference>
<evidence type="ECO:0000259" key="4">
    <source>
        <dbReference type="PROSITE" id="PS51393"/>
    </source>
</evidence>
<keyword evidence="2" id="KW-0223">Dioxygenase</keyword>
<reference evidence="5" key="2">
    <citation type="submission" date="2020-11" db="EMBL/GenBank/DDBJ databases">
        <authorList>
            <person name="McCartney M.A."/>
            <person name="Auch B."/>
            <person name="Kono T."/>
            <person name="Mallez S."/>
            <person name="Becker A."/>
            <person name="Gohl D.M."/>
            <person name="Silverstein K.A.T."/>
            <person name="Koren S."/>
            <person name="Bechman K.B."/>
            <person name="Herman A."/>
            <person name="Abrahante J.E."/>
            <person name="Garbe J."/>
        </authorList>
    </citation>
    <scope>NUCLEOTIDE SEQUENCE</scope>
    <source>
        <strain evidence="5">Duluth1</strain>
        <tissue evidence="5">Whole animal</tissue>
    </source>
</reference>
<dbReference type="PROSITE" id="PS51393">
    <property type="entry name" value="LIPOXYGENASE_3"/>
    <property type="match status" value="1"/>
</dbReference>
<comment type="caution">
    <text evidence="5">The sequence shown here is derived from an EMBL/GenBank/DDBJ whole genome shotgun (WGS) entry which is preliminary data.</text>
</comment>
<dbReference type="GO" id="GO:0016702">
    <property type="term" value="F:oxidoreductase activity, acting on single donors with incorporation of molecular oxygen, incorporation of two atoms of oxygen"/>
    <property type="evidence" value="ECO:0007669"/>
    <property type="project" value="InterPro"/>
</dbReference>
<dbReference type="InterPro" id="IPR000907">
    <property type="entry name" value="LipOase"/>
</dbReference>
<evidence type="ECO:0000256" key="1">
    <source>
        <dbReference type="ARBA" id="ARBA00022723"/>
    </source>
</evidence>
<evidence type="ECO:0000313" key="6">
    <source>
        <dbReference type="Proteomes" id="UP000828390"/>
    </source>
</evidence>
<evidence type="ECO:0000256" key="3">
    <source>
        <dbReference type="ARBA" id="ARBA00023002"/>
    </source>
</evidence>
<sequence length="114" mass="12889">MRSALSNKRLFVIYHSILDKFKKGEKGNGSVVCSSIALFYRRNDDTIVPIAIQLFHDNADDNPVFFPSDSKYTSILAKMWINNADACVHQSISNLGYTHNVMEGFSVSVYRHLS</sequence>
<feature type="domain" description="Lipoxygenase" evidence="4">
    <location>
        <begin position="1"/>
        <end position="114"/>
    </location>
</feature>
<dbReference type="GO" id="GO:0046872">
    <property type="term" value="F:metal ion binding"/>
    <property type="evidence" value="ECO:0007669"/>
    <property type="project" value="UniProtKB-KW"/>
</dbReference>
<reference evidence="5" key="1">
    <citation type="journal article" date="2019" name="bioRxiv">
        <title>The Genome of the Zebra Mussel, Dreissena polymorpha: A Resource for Invasive Species Research.</title>
        <authorList>
            <person name="McCartney M.A."/>
            <person name="Auch B."/>
            <person name="Kono T."/>
            <person name="Mallez S."/>
            <person name="Zhang Y."/>
            <person name="Obille A."/>
            <person name="Becker A."/>
            <person name="Abrahante J.E."/>
            <person name="Garbe J."/>
            <person name="Badalamenti J.P."/>
            <person name="Herman A."/>
            <person name="Mangelson H."/>
            <person name="Liachko I."/>
            <person name="Sullivan S."/>
            <person name="Sone E.D."/>
            <person name="Koren S."/>
            <person name="Silverstein K.A.T."/>
            <person name="Beckman K.B."/>
            <person name="Gohl D.M."/>
        </authorList>
    </citation>
    <scope>NUCLEOTIDE SEQUENCE</scope>
    <source>
        <strain evidence="5">Duluth1</strain>
        <tissue evidence="5">Whole animal</tissue>
    </source>
</reference>
<dbReference type="InterPro" id="IPR036226">
    <property type="entry name" value="LipOase_C_sf"/>
</dbReference>
<dbReference type="Gene3D" id="3.10.450.60">
    <property type="match status" value="1"/>
</dbReference>
<accession>A0A9D4IV55</accession>
<dbReference type="PANTHER" id="PTHR11771">
    <property type="entry name" value="LIPOXYGENASE"/>
    <property type="match status" value="1"/>
</dbReference>
<dbReference type="SUPFAM" id="SSF48484">
    <property type="entry name" value="Lipoxigenase"/>
    <property type="match status" value="1"/>
</dbReference>
<name>A0A9D4IV55_DREPO</name>
<evidence type="ECO:0000313" key="5">
    <source>
        <dbReference type="EMBL" id="KAH3789381.1"/>
    </source>
</evidence>
<protein>
    <recommendedName>
        <fullName evidence="4">Lipoxygenase domain-containing protein</fullName>
    </recommendedName>
</protein>
<proteinExistence type="predicted"/>
<gene>
    <name evidence="5" type="ORF">DPMN_167559</name>
</gene>
<organism evidence="5 6">
    <name type="scientific">Dreissena polymorpha</name>
    <name type="common">Zebra mussel</name>
    <name type="synonym">Mytilus polymorpha</name>
    <dbReference type="NCBI Taxonomy" id="45954"/>
    <lineage>
        <taxon>Eukaryota</taxon>
        <taxon>Metazoa</taxon>
        <taxon>Spiralia</taxon>
        <taxon>Lophotrochozoa</taxon>
        <taxon>Mollusca</taxon>
        <taxon>Bivalvia</taxon>
        <taxon>Autobranchia</taxon>
        <taxon>Heteroconchia</taxon>
        <taxon>Euheterodonta</taxon>
        <taxon>Imparidentia</taxon>
        <taxon>Neoheterodontei</taxon>
        <taxon>Myida</taxon>
        <taxon>Dreissenoidea</taxon>
        <taxon>Dreissenidae</taxon>
        <taxon>Dreissena</taxon>
    </lineage>
</organism>
<keyword evidence="1" id="KW-0479">Metal-binding</keyword>
<dbReference type="Gene3D" id="1.20.245.10">
    <property type="entry name" value="Lipoxygenase-1, Domain 5"/>
    <property type="match status" value="1"/>
</dbReference>
<evidence type="ECO:0000256" key="2">
    <source>
        <dbReference type="ARBA" id="ARBA00022964"/>
    </source>
</evidence>
<dbReference type="GO" id="GO:0034440">
    <property type="term" value="P:lipid oxidation"/>
    <property type="evidence" value="ECO:0007669"/>
    <property type="project" value="InterPro"/>
</dbReference>
<keyword evidence="3" id="KW-0560">Oxidoreductase</keyword>
<dbReference type="InterPro" id="IPR013819">
    <property type="entry name" value="LipOase_C"/>
</dbReference>